<keyword evidence="2" id="KW-1185">Reference proteome</keyword>
<reference evidence="2" key="1">
    <citation type="journal article" date="2019" name="Int. J. Syst. Evol. Microbiol.">
        <title>The Global Catalogue of Microorganisms (GCM) 10K type strain sequencing project: providing services to taxonomists for standard genome sequencing and annotation.</title>
        <authorList>
            <consortium name="The Broad Institute Genomics Platform"/>
            <consortium name="The Broad Institute Genome Sequencing Center for Infectious Disease"/>
            <person name="Wu L."/>
            <person name="Ma J."/>
        </authorList>
    </citation>
    <scope>NUCLEOTIDE SEQUENCE [LARGE SCALE GENOMIC DNA]</scope>
    <source>
        <strain evidence="2">JCM 13476</strain>
    </source>
</reference>
<dbReference type="Proteomes" id="UP001500791">
    <property type="component" value="Unassembled WGS sequence"/>
</dbReference>
<evidence type="ECO:0000313" key="2">
    <source>
        <dbReference type="Proteomes" id="UP001500791"/>
    </source>
</evidence>
<proteinExistence type="predicted"/>
<accession>A0ABP3ID16</accession>
<protein>
    <recommendedName>
        <fullName evidence="3">DUF995 domain-containing protein</fullName>
    </recommendedName>
</protein>
<gene>
    <name evidence="1" type="ORF">GCM10009093_26220</name>
</gene>
<name>A0ABP3ID16_9CAUL</name>
<evidence type="ECO:0008006" key="3">
    <source>
        <dbReference type="Google" id="ProtNLM"/>
    </source>
</evidence>
<dbReference type="EMBL" id="BAAAEJ010000009">
    <property type="protein sequence ID" value="GAA0398389.1"/>
    <property type="molecule type" value="Genomic_DNA"/>
</dbReference>
<sequence length="116" mass="13200">MAVLLFSGSGTHARAHSSDMEAAFGNTVLSHYPDGGWVRHWFERDGSYRASFSDGRSISGNWTREGDRLCLNDIRPRFLVSRFCSKFTQVRLGESWAARDPLGRRVRNELVRGRSH</sequence>
<organism evidence="1 2">
    <name type="scientific">Brevundimonas terrae</name>
    <dbReference type="NCBI Taxonomy" id="363631"/>
    <lineage>
        <taxon>Bacteria</taxon>
        <taxon>Pseudomonadati</taxon>
        <taxon>Pseudomonadota</taxon>
        <taxon>Alphaproteobacteria</taxon>
        <taxon>Caulobacterales</taxon>
        <taxon>Caulobacteraceae</taxon>
        <taxon>Brevundimonas</taxon>
    </lineage>
</organism>
<comment type="caution">
    <text evidence="1">The sequence shown here is derived from an EMBL/GenBank/DDBJ whole genome shotgun (WGS) entry which is preliminary data.</text>
</comment>
<evidence type="ECO:0000313" key="1">
    <source>
        <dbReference type="EMBL" id="GAA0398389.1"/>
    </source>
</evidence>